<reference evidence="4" key="1">
    <citation type="submission" date="2023-07" db="EMBL/GenBank/DDBJ databases">
        <title>Paracoccus sp. MBLB3053 whole genome sequence.</title>
        <authorList>
            <person name="Hwang C.Y."/>
            <person name="Cho E.-S."/>
            <person name="Seo M.-J."/>
        </authorList>
    </citation>
    <scope>NUCLEOTIDE SEQUENCE [LARGE SCALE GENOMIC DNA]</scope>
    <source>
        <strain evidence="4">MBLB3053</strain>
    </source>
</reference>
<feature type="compositionally biased region" description="Basic and acidic residues" evidence="1">
    <location>
        <begin position="58"/>
        <end position="68"/>
    </location>
</feature>
<accession>A0ABU2HVA4</accession>
<sequence length="109" mass="11859">MPTYDYICTECGPFEAHASMANFDKPHACPWCATPARRAMLTAPLLANMDAGRRRAHSTNERSADSPRRSHGAGCSCCSGSAKKKPSGTLHRPDGSKSFPAKRPWMISH</sequence>
<dbReference type="NCBIfam" id="TIGR02605">
    <property type="entry name" value="CxxC_CxxC_SSSS"/>
    <property type="match status" value="1"/>
</dbReference>
<evidence type="ECO:0000256" key="1">
    <source>
        <dbReference type="SAM" id="MobiDB-lite"/>
    </source>
</evidence>
<evidence type="ECO:0000259" key="2">
    <source>
        <dbReference type="SMART" id="SM00834"/>
    </source>
</evidence>
<dbReference type="SMART" id="SM00834">
    <property type="entry name" value="CxxC_CXXC_SSSS"/>
    <property type="match status" value="1"/>
</dbReference>
<dbReference type="RefSeq" id="WP_311161476.1">
    <property type="nucleotide sequence ID" value="NZ_JAVQLW010000002.1"/>
</dbReference>
<dbReference type="Proteomes" id="UP001269144">
    <property type="component" value="Unassembled WGS sequence"/>
</dbReference>
<dbReference type="InterPro" id="IPR013429">
    <property type="entry name" value="Regulatory_FmdB_Zinc_ribbon"/>
</dbReference>
<proteinExistence type="predicted"/>
<dbReference type="EMBL" id="JAVQLW010000002">
    <property type="protein sequence ID" value="MDS9468988.1"/>
    <property type="molecule type" value="Genomic_DNA"/>
</dbReference>
<comment type="caution">
    <text evidence="3">The sequence shown here is derived from an EMBL/GenBank/DDBJ whole genome shotgun (WGS) entry which is preliminary data.</text>
</comment>
<name>A0ABU2HVA4_9RHOB</name>
<feature type="domain" description="Putative regulatory protein FmdB zinc ribbon" evidence="2">
    <location>
        <begin position="1"/>
        <end position="41"/>
    </location>
</feature>
<gene>
    <name evidence="3" type="ORF">RGQ15_15580</name>
</gene>
<dbReference type="Pfam" id="PF09723">
    <property type="entry name" value="Zn_ribbon_8"/>
    <property type="match status" value="1"/>
</dbReference>
<evidence type="ECO:0000313" key="3">
    <source>
        <dbReference type="EMBL" id="MDS9468988.1"/>
    </source>
</evidence>
<feature type="region of interest" description="Disordered" evidence="1">
    <location>
        <begin position="51"/>
        <end position="109"/>
    </location>
</feature>
<organism evidence="3 4">
    <name type="scientific">Paracoccus aurantius</name>
    <dbReference type="NCBI Taxonomy" id="3073814"/>
    <lineage>
        <taxon>Bacteria</taxon>
        <taxon>Pseudomonadati</taxon>
        <taxon>Pseudomonadota</taxon>
        <taxon>Alphaproteobacteria</taxon>
        <taxon>Rhodobacterales</taxon>
        <taxon>Paracoccaceae</taxon>
        <taxon>Paracoccus</taxon>
    </lineage>
</organism>
<protein>
    <submittedName>
        <fullName evidence="3">FmdB family zinc ribbon protein</fullName>
    </submittedName>
</protein>
<evidence type="ECO:0000313" key="4">
    <source>
        <dbReference type="Proteomes" id="UP001269144"/>
    </source>
</evidence>
<keyword evidence="4" id="KW-1185">Reference proteome</keyword>